<dbReference type="SUPFAM" id="SSF53474">
    <property type="entry name" value="alpha/beta-Hydrolases"/>
    <property type="match status" value="1"/>
</dbReference>
<dbReference type="PANTHER" id="PTHR43433">
    <property type="entry name" value="HYDROLASE, ALPHA/BETA FOLD FAMILY PROTEIN"/>
    <property type="match status" value="1"/>
</dbReference>
<dbReference type="InterPro" id="IPR050471">
    <property type="entry name" value="AB_hydrolase"/>
</dbReference>
<evidence type="ECO:0000313" key="1">
    <source>
        <dbReference type="EMBL" id="AXB44265.1"/>
    </source>
</evidence>
<dbReference type="EMBL" id="CP015163">
    <property type="protein sequence ID" value="AXB44265.1"/>
    <property type="molecule type" value="Genomic_DNA"/>
</dbReference>
<organism evidence="1 2">
    <name type="scientific">Amycolatopsis albispora</name>
    <dbReference type="NCBI Taxonomy" id="1804986"/>
    <lineage>
        <taxon>Bacteria</taxon>
        <taxon>Bacillati</taxon>
        <taxon>Actinomycetota</taxon>
        <taxon>Actinomycetes</taxon>
        <taxon>Pseudonocardiales</taxon>
        <taxon>Pseudonocardiaceae</taxon>
        <taxon>Amycolatopsis</taxon>
    </lineage>
</organism>
<name>A0A344L891_9PSEU</name>
<keyword evidence="2" id="KW-1185">Reference proteome</keyword>
<gene>
    <name evidence="1" type="ORF">A4R43_18515</name>
</gene>
<dbReference type="InterPro" id="IPR029058">
    <property type="entry name" value="AB_hydrolase_fold"/>
</dbReference>
<dbReference type="GO" id="GO:0003824">
    <property type="term" value="F:catalytic activity"/>
    <property type="evidence" value="ECO:0007669"/>
    <property type="project" value="UniProtKB-ARBA"/>
</dbReference>
<proteinExistence type="predicted"/>
<dbReference type="KEGG" id="aab:A4R43_18515"/>
<sequence>MGRRLNRTEWGPADGYPVLFFSGAAMGCGLGFGTDLVWSRGIRLISVERPGLGESGPEPGRTLDSWVEDVRALGLPSFSIVAFSQGAPFGLACAAAGLCSSLAIVSGQDELRSFGDALAPEVARLIRSVDEDPAAFEAAFANADADGMWELIAGMSSPVDLAVYSEPTFARAYRSALEEGFRQGGAGYARDLVLALSPWPFAVEDIRVPVHLCYGAHDTSPVHSPDLGETLARRIPGAARHVFPDGGGSILWTHAAEILDSIKPG</sequence>
<dbReference type="RefSeq" id="WP_113693506.1">
    <property type="nucleotide sequence ID" value="NZ_CP015163.1"/>
</dbReference>
<accession>A0A344L891</accession>
<evidence type="ECO:0008006" key="3">
    <source>
        <dbReference type="Google" id="ProtNLM"/>
    </source>
</evidence>
<dbReference type="OrthoDB" id="9800988at2"/>
<protein>
    <recommendedName>
        <fullName evidence="3">Alpha/beta hydrolase</fullName>
    </recommendedName>
</protein>
<evidence type="ECO:0000313" key="2">
    <source>
        <dbReference type="Proteomes" id="UP000250434"/>
    </source>
</evidence>
<dbReference type="PANTHER" id="PTHR43433:SF5">
    <property type="entry name" value="AB HYDROLASE-1 DOMAIN-CONTAINING PROTEIN"/>
    <property type="match status" value="1"/>
</dbReference>
<reference evidence="1 2" key="1">
    <citation type="submission" date="2016-04" db="EMBL/GenBank/DDBJ databases">
        <title>Complete genome sequence and analysis of deep-sea sediment isolate, Amycolatopsis sp. WP1.</title>
        <authorList>
            <person name="Wang H."/>
            <person name="Chen S."/>
            <person name="Wu Q."/>
        </authorList>
    </citation>
    <scope>NUCLEOTIDE SEQUENCE [LARGE SCALE GENOMIC DNA]</scope>
    <source>
        <strain evidence="1 2">WP1</strain>
    </source>
</reference>
<dbReference type="PROSITE" id="PS51257">
    <property type="entry name" value="PROKAR_LIPOPROTEIN"/>
    <property type="match status" value="1"/>
</dbReference>
<dbReference type="Proteomes" id="UP000250434">
    <property type="component" value="Chromosome"/>
</dbReference>
<dbReference type="Gene3D" id="3.40.50.1820">
    <property type="entry name" value="alpha/beta hydrolase"/>
    <property type="match status" value="1"/>
</dbReference>
<dbReference type="AlphaFoldDB" id="A0A344L891"/>